<dbReference type="InterPro" id="IPR047204">
    <property type="entry name" value="RMP1_RBD"/>
</dbReference>
<name>A0AAV5S5X5_MAUHU</name>
<dbReference type="GO" id="GO:0000294">
    <property type="term" value="P:nuclear-transcribed mRNA catabolic process, RNase MRP-dependent"/>
    <property type="evidence" value="ECO:0007669"/>
    <property type="project" value="TreeGrafter"/>
</dbReference>
<evidence type="ECO:0000313" key="3">
    <source>
        <dbReference type="EMBL" id="GMM59146.1"/>
    </source>
</evidence>
<dbReference type="GO" id="GO:0000466">
    <property type="term" value="P:maturation of 5.8S rRNA from tricistronic rRNA transcript (SSU-rRNA, 5.8S rRNA, LSU-rRNA)"/>
    <property type="evidence" value="ECO:0007669"/>
    <property type="project" value="TreeGrafter"/>
</dbReference>
<evidence type="ECO:0000313" key="4">
    <source>
        <dbReference type="Proteomes" id="UP001377567"/>
    </source>
</evidence>
<dbReference type="PANTHER" id="PTHR37792:SF1">
    <property type="entry name" value="RIBONUCLEASE MRP PROTEIN SUBUNIT RMP1"/>
    <property type="match status" value="1"/>
</dbReference>
<proteinExistence type="predicted"/>
<comment type="caution">
    <text evidence="3">The sequence shown here is derived from an EMBL/GenBank/DDBJ whole genome shotgun (WGS) entry which is preliminary data.</text>
</comment>
<dbReference type="Pfam" id="PF20945">
    <property type="entry name" value="RMP1"/>
    <property type="match status" value="1"/>
</dbReference>
<dbReference type="GO" id="GO:0000172">
    <property type="term" value="C:ribonuclease MRP complex"/>
    <property type="evidence" value="ECO:0007669"/>
    <property type="project" value="InterPro"/>
</dbReference>
<dbReference type="CDD" id="cd22573">
    <property type="entry name" value="RMP1_RBD"/>
    <property type="match status" value="1"/>
</dbReference>
<evidence type="ECO:0000259" key="2">
    <source>
        <dbReference type="Pfam" id="PF20945"/>
    </source>
</evidence>
<dbReference type="AlphaFoldDB" id="A0AAV5S5X5"/>
<sequence length="244" mass="27727">MSNAQNSKMRRLPRAQMDVLLQEQRLIALLFHRNKNQHRVARWWSQLSALKRAVRDVVDALQHMNGRNLNMLYHTTTKFVRTQVRRMYTQFNEVIALCQFPTLGVVLVATLSRVFRLVTEVREFYAEEFAKFKQIQKPSAGKRETHVDGAVAETVLPVGDEEIGEVITESSLQSAVPTPTPSEKELSLDIAPVRTEKKLPLDIPPIAPDFDVTPTSHKKSKGGKKPKDKKRKKKSKSAIDSIFG</sequence>
<feature type="region of interest" description="Disordered" evidence="1">
    <location>
        <begin position="169"/>
        <end position="244"/>
    </location>
</feature>
<evidence type="ECO:0000256" key="1">
    <source>
        <dbReference type="SAM" id="MobiDB-lite"/>
    </source>
</evidence>
<dbReference type="GO" id="GO:0042134">
    <property type="term" value="F:rRNA primary transcript binding"/>
    <property type="evidence" value="ECO:0007669"/>
    <property type="project" value="InterPro"/>
</dbReference>
<dbReference type="InterPro" id="IPR047205">
    <property type="entry name" value="RMP1"/>
</dbReference>
<protein>
    <submittedName>
        <fullName evidence="3">Rmp1 protein</fullName>
    </submittedName>
</protein>
<feature type="domain" description="RNase MRP protein 1 RNA binding" evidence="2">
    <location>
        <begin position="26"/>
        <end position="113"/>
    </location>
</feature>
<gene>
    <name evidence="3" type="ORF">DAKH74_057630</name>
</gene>
<keyword evidence="4" id="KW-1185">Reference proteome</keyword>
<accession>A0AAV5S5X5</accession>
<dbReference type="PANTHER" id="PTHR37792">
    <property type="entry name" value="RIBONUCLEASE MRP PROTEIN SUBUNIT RMP1"/>
    <property type="match status" value="1"/>
</dbReference>
<organism evidence="3 4">
    <name type="scientific">Maudiozyma humilis</name>
    <name type="common">Sour dough yeast</name>
    <name type="synonym">Kazachstania humilis</name>
    <dbReference type="NCBI Taxonomy" id="51915"/>
    <lineage>
        <taxon>Eukaryota</taxon>
        <taxon>Fungi</taxon>
        <taxon>Dikarya</taxon>
        <taxon>Ascomycota</taxon>
        <taxon>Saccharomycotina</taxon>
        <taxon>Saccharomycetes</taxon>
        <taxon>Saccharomycetales</taxon>
        <taxon>Saccharomycetaceae</taxon>
        <taxon>Maudiozyma</taxon>
    </lineage>
</organism>
<feature type="compositionally biased region" description="Basic residues" evidence="1">
    <location>
        <begin position="216"/>
        <end position="236"/>
    </location>
</feature>
<dbReference type="EMBL" id="BTGD01000025">
    <property type="protein sequence ID" value="GMM59146.1"/>
    <property type="molecule type" value="Genomic_DNA"/>
</dbReference>
<dbReference type="Proteomes" id="UP001377567">
    <property type="component" value="Unassembled WGS sequence"/>
</dbReference>
<reference evidence="3 4" key="1">
    <citation type="journal article" date="2023" name="Elife">
        <title>Identification of key yeast species and microbe-microbe interactions impacting larval growth of Drosophila in the wild.</title>
        <authorList>
            <person name="Mure A."/>
            <person name="Sugiura Y."/>
            <person name="Maeda R."/>
            <person name="Honda K."/>
            <person name="Sakurai N."/>
            <person name="Takahashi Y."/>
            <person name="Watada M."/>
            <person name="Katoh T."/>
            <person name="Gotoh A."/>
            <person name="Gotoh Y."/>
            <person name="Taniguchi I."/>
            <person name="Nakamura K."/>
            <person name="Hayashi T."/>
            <person name="Katayama T."/>
            <person name="Uemura T."/>
            <person name="Hattori Y."/>
        </authorList>
    </citation>
    <scope>NUCLEOTIDE SEQUENCE [LARGE SCALE GENOMIC DNA]</scope>
    <source>
        <strain evidence="3 4">KH-74</strain>
    </source>
</reference>